<dbReference type="GO" id="GO:0043653">
    <property type="term" value="P:mitochondrial fragmentation involved in apoptotic process"/>
    <property type="evidence" value="ECO:0007669"/>
    <property type="project" value="TreeGrafter"/>
</dbReference>
<dbReference type="PROSITE" id="PS00410">
    <property type="entry name" value="G_DYNAMIN_1"/>
    <property type="match status" value="1"/>
</dbReference>
<keyword evidence="15" id="KW-0770">Synapse</keyword>
<keyword evidence="11" id="KW-0963">Cytoplasm</keyword>
<dbReference type="GO" id="GO:0048511">
    <property type="term" value="P:rhythmic process"/>
    <property type="evidence" value="ECO:0007669"/>
    <property type="project" value="UniProtKB-KW"/>
</dbReference>
<dbReference type="SMART" id="SM00302">
    <property type="entry name" value="GED"/>
    <property type="match status" value="1"/>
</dbReference>
<name>A0A3Q0RRP8_AMPCI</name>
<dbReference type="PROSITE" id="PS51388">
    <property type="entry name" value="GED"/>
    <property type="match status" value="1"/>
</dbReference>
<keyword evidence="24" id="KW-0968">Cytoplasmic vesicle</keyword>
<keyword evidence="17" id="KW-0090">Biological rhythms</keyword>
<protein>
    <recommendedName>
        <fullName evidence="10">Dynamin-1-like protein</fullName>
        <ecNumber evidence="8">3.6.5.5</ecNumber>
    </recommendedName>
    <alternativeName>
        <fullName evidence="9">Interferon-induced GTP-binding protein Mx</fullName>
    </alternativeName>
    <alternativeName>
        <fullName evidence="25">Interferon-inducible Mx protein</fullName>
    </alternativeName>
</protein>
<dbReference type="Proteomes" id="UP000261340">
    <property type="component" value="Unplaced"/>
</dbReference>
<dbReference type="PRINTS" id="PR00195">
    <property type="entry name" value="DYNAMIN"/>
</dbReference>
<dbReference type="FunFam" id="3.40.50.300:FF:000172">
    <property type="entry name" value="Dynamin-1-like protein isoform 1"/>
    <property type="match status" value="1"/>
</dbReference>
<evidence type="ECO:0000256" key="26">
    <source>
        <dbReference type="ARBA" id="ARBA00048040"/>
    </source>
</evidence>
<evidence type="ECO:0000256" key="22">
    <source>
        <dbReference type="ARBA" id="ARBA00023140"/>
    </source>
</evidence>
<dbReference type="SMART" id="SM00053">
    <property type="entry name" value="DYNc"/>
    <property type="match status" value="1"/>
</dbReference>
<evidence type="ECO:0000259" key="30">
    <source>
        <dbReference type="PROSITE" id="PS51718"/>
    </source>
</evidence>
<dbReference type="Ensembl" id="ENSACIT00000013379.1">
    <property type="protein sequence ID" value="ENSACIP00000013017.1"/>
    <property type="gene ID" value="ENSACIG00000010115.1"/>
</dbReference>
<dbReference type="GeneTree" id="ENSGT00940000155504"/>
<keyword evidence="20 27" id="KW-0342">GTP-binding</keyword>
<dbReference type="SUPFAM" id="SSF52540">
    <property type="entry name" value="P-loop containing nucleoside triphosphate hydrolases"/>
    <property type="match status" value="1"/>
</dbReference>
<dbReference type="GO" id="GO:0006897">
    <property type="term" value="P:endocytosis"/>
    <property type="evidence" value="ECO:0007669"/>
    <property type="project" value="TreeGrafter"/>
</dbReference>
<evidence type="ECO:0000256" key="27">
    <source>
        <dbReference type="RuleBase" id="RU003932"/>
    </source>
</evidence>
<dbReference type="GO" id="GO:0008017">
    <property type="term" value="F:microtubule binding"/>
    <property type="evidence" value="ECO:0007669"/>
    <property type="project" value="TreeGrafter"/>
</dbReference>
<accession>A0A3Q0RRP8</accession>
<evidence type="ECO:0000256" key="18">
    <source>
        <dbReference type="ARBA" id="ARBA00023121"/>
    </source>
</evidence>
<evidence type="ECO:0000256" key="13">
    <source>
        <dbReference type="ARBA" id="ARBA00022787"/>
    </source>
</evidence>
<evidence type="ECO:0000259" key="29">
    <source>
        <dbReference type="PROSITE" id="PS51388"/>
    </source>
</evidence>
<dbReference type="GO" id="GO:0005829">
    <property type="term" value="C:cytosol"/>
    <property type="evidence" value="ECO:0007669"/>
    <property type="project" value="UniProtKB-SubCell"/>
</dbReference>
<comment type="similarity">
    <text evidence="27">Belongs to the TRAFAC class dynamin-like GTPase superfamily. Dynamin/Fzo/YdjA family.</text>
</comment>
<sequence>MEALIPVINKLQDVFNTVGADIIQLPQIAVVGTQSSGKSSVLESLVGRDLLPRGTGIVTRRPLILQLVHVDPADTRKHDEGGRDAEEWGKFLHTKNKIYTDFDEIRQEIENETERISGNNKGISDEPIHLKIFSPHVVNLTLVDLPGITKVPVGDQPKDIEIQIRDLILKHISNPNCIILAVTAANTDMATSEALKVAREVDPDGRRTLAVVTKLDLMDAGTDAMDVLMGRVIPVKLGIIGVVNRSQLDINNKKSVADAIRDEHAFLQKKYPSLANRNGTKYLARTLNRLLMHHIRDCLPELKTRINVLAAQYQSLLSSYGEPVEDQSATLLQLITKFATEYCNTIEGTAKYIETAELCGGARICYIFHETFGRTLESVDPLGGLSTIDILTAIRNATGPRPSLFVPEVSFELLVKKQVKRLEEPSLRCVELVHEEMQRIIQHCSNYSTQELQRFPKLHEAIVEVVTSLLRKRLPITNEMVHNLVAIELAYINTKHPDFADACGVMNNNIEEQRRNRMREMPTAVPRDKVKEVNAPAAGAQGEQDGTGNWRGMLKKGEEAPGSGPGSPLKGAVNLLDVPVPVARKLSSREQRDCEVIERLIKSYFLIVRKNIQDSVPKAVMHFLVNHVKDSLQSELVGQLYKSGLLNDLLTESEDMAQRRKEAADMLQALQRASQVIAEIRETHLW</sequence>
<evidence type="ECO:0000256" key="10">
    <source>
        <dbReference type="ARBA" id="ARBA00018833"/>
    </source>
</evidence>
<dbReference type="GO" id="GO:0048312">
    <property type="term" value="P:intracellular distribution of mitochondria"/>
    <property type="evidence" value="ECO:0007669"/>
    <property type="project" value="TreeGrafter"/>
</dbReference>
<keyword evidence="18" id="KW-0446">Lipid-binding</keyword>
<dbReference type="GO" id="GO:0016559">
    <property type="term" value="P:peroxisome fission"/>
    <property type="evidence" value="ECO:0007669"/>
    <property type="project" value="TreeGrafter"/>
</dbReference>
<evidence type="ECO:0000256" key="16">
    <source>
        <dbReference type="ARBA" id="ARBA00023034"/>
    </source>
</evidence>
<dbReference type="PANTHER" id="PTHR11566:SF39">
    <property type="entry name" value="DYNAMIN-1-LIKE PROTEIN"/>
    <property type="match status" value="1"/>
</dbReference>
<evidence type="ECO:0000256" key="5">
    <source>
        <dbReference type="ARBA" id="ARBA00004514"/>
    </source>
</evidence>
<keyword evidence="12 27" id="KW-0547">Nucleotide-binding</keyword>
<evidence type="ECO:0000256" key="14">
    <source>
        <dbReference type="ARBA" id="ARBA00022801"/>
    </source>
</evidence>
<dbReference type="GO" id="GO:0005905">
    <property type="term" value="C:clathrin-coated pit"/>
    <property type="evidence" value="ECO:0007669"/>
    <property type="project" value="UniProtKB-SubCell"/>
</dbReference>
<comment type="catalytic activity">
    <reaction evidence="26">
        <text>GTP + H2O = GDP + phosphate + H(+)</text>
        <dbReference type="Rhea" id="RHEA:19669"/>
        <dbReference type="ChEBI" id="CHEBI:15377"/>
        <dbReference type="ChEBI" id="CHEBI:15378"/>
        <dbReference type="ChEBI" id="CHEBI:37565"/>
        <dbReference type="ChEBI" id="CHEBI:43474"/>
        <dbReference type="ChEBI" id="CHEBI:58189"/>
        <dbReference type="EC" id="3.6.5.5"/>
    </reaction>
</comment>
<keyword evidence="23" id="KW-0168">Coated pit</keyword>
<dbReference type="InterPro" id="IPR003130">
    <property type="entry name" value="GED"/>
</dbReference>
<dbReference type="PANTHER" id="PTHR11566">
    <property type="entry name" value="DYNAMIN"/>
    <property type="match status" value="1"/>
</dbReference>
<evidence type="ECO:0000313" key="32">
    <source>
        <dbReference type="Proteomes" id="UP000261340"/>
    </source>
</evidence>
<proteinExistence type="inferred from homology"/>
<dbReference type="GO" id="GO:0008289">
    <property type="term" value="F:lipid binding"/>
    <property type="evidence" value="ECO:0007669"/>
    <property type="project" value="UniProtKB-KW"/>
</dbReference>
<dbReference type="GO" id="GO:0030672">
    <property type="term" value="C:synaptic vesicle membrane"/>
    <property type="evidence" value="ECO:0007669"/>
    <property type="project" value="UniProtKB-SubCell"/>
</dbReference>
<dbReference type="Pfam" id="PF02212">
    <property type="entry name" value="GED"/>
    <property type="match status" value="1"/>
</dbReference>
<dbReference type="GO" id="GO:0005777">
    <property type="term" value="C:peroxisome"/>
    <property type="evidence" value="ECO:0007669"/>
    <property type="project" value="UniProtKB-SubCell"/>
</dbReference>
<evidence type="ECO:0000256" key="17">
    <source>
        <dbReference type="ARBA" id="ARBA00023108"/>
    </source>
</evidence>
<dbReference type="EC" id="3.6.5.5" evidence="8"/>
<dbReference type="GO" id="GO:0000266">
    <property type="term" value="P:mitochondrial fission"/>
    <property type="evidence" value="ECO:0007669"/>
    <property type="project" value="TreeGrafter"/>
</dbReference>
<keyword evidence="13" id="KW-1000">Mitochondrion outer membrane</keyword>
<dbReference type="PROSITE" id="PS51718">
    <property type="entry name" value="G_DYNAMIN_2"/>
    <property type="match status" value="1"/>
</dbReference>
<evidence type="ECO:0000256" key="7">
    <source>
        <dbReference type="ARBA" id="ARBA00004600"/>
    </source>
</evidence>
<evidence type="ECO:0000256" key="2">
    <source>
        <dbReference type="ARBA" id="ARBA00004275"/>
    </source>
</evidence>
<keyword evidence="16" id="KW-0333">Golgi apparatus</keyword>
<dbReference type="STRING" id="61819.ENSACIP00000013017"/>
<evidence type="ECO:0000256" key="9">
    <source>
        <dbReference type="ARBA" id="ARBA00015210"/>
    </source>
</evidence>
<evidence type="ECO:0000256" key="12">
    <source>
        <dbReference type="ARBA" id="ARBA00022741"/>
    </source>
</evidence>
<evidence type="ECO:0000256" key="21">
    <source>
        <dbReference type="ARBA" id="ARBA00023136"/>
    </source>
</evidence>
<keyword evidence="22" id="KW-0576">Peroxisome</keyword>
<evidence type="ECO:0000256" key="20">
    <source>
        <dbReference type="ARBA" id="ARBA00023134"/>
    </source>
</evidence>
<dbReference type="InterPro" id="IPR027417">
    <property type="entry name" value="P-loop_NTPase"/>
</dbReference>
<evidence type="ECO:0000256" key="3">
    <source>
        <dbReference type="ARBA" id="ARBA00004432"/>
    </source>
</evidence>
<dbReference type="InterPro" id="IPR000375">
    <property type="entry name" value="Dynamin_stalk"/>
</dbReference>
<dbReference type="Gene3D" id="3.40.50.300">
    <property type="entry name" value="P-loop containing nucleotide triphosphate hydrolases"/>
    <property type="match status" value="1"/>
</dbReference>
<dbReference type="OMA" id="HGLTHCC"/>
<dbReference type="InterPro" id="IPR045063">
    <property type="entry name" value="Dynamin_N"/>
</dbReference>
<organism evidence="31 32">
    <name type="scientific">Amphilophus citrinellus</name>
    <name type="common">Midas cichlid</name>
    <name type="synonym">Cichlasoma citrinellum</name>
    <dbReference type="NCBI Taxonomy" id="61819"/>
    <lineage>
        <taxon>Eukaryota</taxon>
        <taxon>Metazoa</taxon>
        <taxon>Chordata</taxon>
        <taxon>Craniata</taxon>
        <taxon>Vertebrata</taxon>
        <taxon>Euteleostomi</taxon>
        <taxon>Actinopterygii</taxon>
        <taxon>Neopterygii</taxon>
        <taxon>Teleostei</taxon>
        <taxon>Neoteleostei</taxon>
        <taxon>Acanthomorphata</taxon>
        <taxon>Ovalentaria</taxon>
        <taxon>Cichlomorphae</taxon>
        <taxon>Cichliformes</taxon>
        <taxon>Cichlidae</taxon>
        <taxon>New World cichlids</taxon>
        <taxon>Cichlasomatinae</taxon>
        <taxon>Heroini</taxon>
        <taxon>Amphilophus</taxon>
    </lineage>
</organism>
<evidence type="ECO:0000256" key="23">
    <source>
        <dbReference type="ARBA" id="ARBA00023176"/>
    </source>
</evidence>
<keyword evidence="21" id="KW-0472">Membrane</keyword>
<evidence type="ECO:0000256" key="15">
    <source>
        <dbReference type="ARBA" id="ARBA00023018"/>
    </source>
</evidence>
<evidence type="ECO:0000256" key="6">
    <source>
        <dbReference type="ARBA" id="ARBA00004555"/>
    </source>
</evidence>
<keyword evidence="14" id="KW-0378">Hydrolase</keyword>
<dbReference type="GO" id="GO:0003924">
    <property type="term" value="F:GTPase activity"/>
    <property type="evidence" value="ECO:0007669"/>
    <property type="project" value="InterPro"/>
</dbReference>
<dbReference type="InterPro" id="IPR019762">
    <property type="entry name" value="Dynamin_GTPase_CS"/>
</dbReference>
<gene>
    <name evidence="31" type="primary">DNM1L</name>
</gene>
<evidence type="ECO:0000256" key="24">
    <source>
        <dbReference type="ARBA" id="ARBA00023329"/>
    </source>
</evidence>
<evidence type="ECO:0000256" key="11">
    <source>
        <dbReference type="ARBA" id="ARBA00022490"/>
    </source>
</evidence>
<dbReference type="AlphaFoldDB" id="A0A3Q0RRP8"/>
<dbReference type="FunFam" id="1.20.120.1240:FF:000001">
    <property type="entry name" value="Dynamin 1 like"/>
    <property type="match status" value="1"/>
</dbReference>
<evidence type="ECO:0000256" key="8">
    <source>
        <dbReference type="ARBA" id="ARBA00011980"/>
    </source>
</evidence>
<evidence type="ECO:0000256" key="1">
    <source>
        <dbReference type="ARBA" id="ARBA00004184"/>
    </source>
</evidence>
<dbReference type="Gene3D" id="1.20.120.1240">
    <property type="entry name" value="Dynamin, middle domain"/>
    <property type="match status" value="1"/>
</dbReference>
<dbReference type="GO" id="GO:0005741">
    <property type="term" value="C:mitochondrial outer membrane"/>
    <property type="evidence" value="ECO:0007669"/>
    <property type="project" value="UniProtKB-SubCell"/>
</dbReference>
<reference evidence="31" key="1">
    <citation type="submission" date="2025-08" db="UniProtKB">
        <authorList>
            <consortium name="Ensembl"/>
        </authorList>
    </citation>
    <scope>IDENTIFICATION</scope>
</reference>
<feature type="region of interest" description="Disordered" evidence="28">
    <location>
        <begin position="533"/>
        <end position="570"/>
    </location>
</feature>
<dbReference type="Pfam" id="PF01031">
    <property type="entry name" value="Dynamin_M"/>
    <property type="match status" value="1"/>
</dbReference>
<keyword evidence="19" id="KW-0496">Mitochondrion</keyword>
<dbReference type="CDD" id="cd08771">
    <property type="entry name" value="DLP_1"/>
    <property type="match status" value="1"/>
</dbReference>
<evidence type="ECO:0000256" key="28">
    <source>
        <dbReference type="SAM" id="MobiDB-lite"/>
    </source>
</evidence>
<dbReference type="InterPro" id="IPR001401">
    <property type="entry name" value="Dynamin_GTPase"/>
</dbReference>
<comment type="subcellular location">
    <subcellularLocation>
        <location evidence="5">Cytoplasm</location>
        <location evidence="5">Cytosol</location>
    </subcellularLocation>
    <subcellularLocation>
        <location evidence="3">Cytoplasmic vesicle</location>
        <location evidence="3">Secretory vesicle</location>
        <location evidence="3">Synaptic vesicle membrane</location>
    </subcellularLocation>
    <subcellularLocation>
        <location evidence="1">Endomembrane system</location>
        <topology evidence="1">Peripheral membrane protein</topology>
    </subcellularLocation>
    <subcellularLocation>
        <location evidence="6">Golgi apparatus</location>
    </subcellularLocation>
    <subcellularLocation>
        <location evidence="7">Membrane</location>
        <location evidence="7">Clathrin-coated pit</location>
    </subcellularLocation>
    <subcellularLocation>
        <location evidence="4">Mitochondrion outer membrane</location>
        <topology evidence="4">Peripheral membrane protein</topology>
    </subcellularLocation>
    <subcellularLocation>
        <location evidence="2">Peroxisome</location>
    </subcellularLocation>
</comment>
<dbReference type="InterPro" id="IPR022812">
    <property type="entry name" value="Dynamin"/>
</dbReference>
<reference evidence="31" key="2">
    <citation type="submission" date="2025-09" db="UniProtKB">
        <authorList>
            <consortium name="Ensembl"/>
        </authorList>
    </citation>
    <scope>IDENTIFICATION</scope>
</reference>
<evidence type="ECO:0000313" key="31">
    <source>
        <dbReference type="Ensembl" id="ENSACIP00000013017.1"/>
    </source>
</evidence>
<evidence type="ECO:0000256" key="19">
    <source>
        <dbReference type="ARBA" id="ARBA00023128"/>
    </source>
</evidence>
<evidence type="ECO:0000256" key="25">
    <source>
        <dbReference type="ARBA" id="ARBA00031810"/>
    </source>
</evidence>
<evidence type="ECO:0000256" key="4">
    <source>
        <dbReference type="ARBA" id="ARBA00004450"/>
    </source>
</evidence>
<dbReference type="InterPro" id="IPR030381">
    <property type="entry name" value="G_DYNAMIN_dom"/>
</dbReference>
<feature type="domain" description="GED" evidence="29">
    <location>
        <begin position="594"/>
        <end position="685"/>
    </location>
</feature>
<dbReference type="GO" id="GO:0005525">
    <property type="term" value="F:GTP binding"/>
    <property type="evidence" value="ECO:0007669"/>
    <property type="project" value="UniProtKB-KW"/>
</dbReference>
<dbReference type="GO" id="GO:0005874">
    <property type="term" value="C:microtubule"/>
    <property type="evidence" value="ECO:0007669"/>
    <property type="project" value="TreeGrafter"/>
</dbReference>
<dbReference type="GO" id="GO:0005794">
    <property type="term" value="C:Golgi apparatus"/>
    <property type="evidence" value="ECO:0007669"/>
    <property type="project" value="UniProtKB-SubCell"/>
</dbReference>
<keyword evidence="32" id="KW-1185">Reference proteome</keyword>
<dbReference type="Pfam" id="PF00350">
    <property type="entry name" value="Dynamin_N"/>
    <property type="match status" value="1"/>
</dbReference>
<dbReference type="InterPro" id="IPR020850">
    <property type="entry name" value="GED_dom"/>
</dbReference>
<feature type="domain" description="Dynamin-type G" evidence="30">
    <location>
        <begin position="22"/>
        <end position="300"/>
    </location>
</feature>